<dbReference type="PANTHER" id="PTHR35936:SF38">
    <property type="entry name" value="GLUTAMINE-BINDING PERIPLASMIC PROTEIN"/>
    <property type="match status" value="1"/>
</dbReference>
<dbReference type="InterPro" id="IPR001320">
    <property type="entry name" value="Iontro_rcpt_C"/>
</dbReference>
<accession>Q7MAG0</accession>
<reference evidence="9" key="2">
    <citation type="submission" date="2009-10" db="PDB data bank">
        <title>CRYSTAL STRUCTURE OF putative binding component of ABC transporter from Wolinella succinogenes DSM 1740 complexed with lysine.</title>
        <authorList>
            <person name="Malashkevich V.N."/>
            <person name="Toro R."/>
            <person name="Morano C."/>
            <person name="Sauder J.M."/>
            <person name="Burley S.K."/>
            <person name="Almo S.C."/>
        </authorList>
    </citation>
    <scope>X-RAY CRYSTALLOGRAPHY (2.62 ANGSTROMS) OF 34-267</scope>
</reference>
<dbReference type="GO" id="GO:0016020">
    <property type="term" value="C:membrane"/>
    <property type="evidence" value="ECO:0007669"/>
    <property type="project" value="InterPro"/>
</dbReference>
<dbReference type="DNASU" id="2554823"/>
<dbReference type="PDB" id="3K4U">
    <property type="method" value="X-ray"/>
    <property type="resolution" value="2.62 A"/>
    <property type="chains" value="A/B/C/D/E/F=34-267"/>
</dbReference>
<evidence type="ECO:0000256" key="1">
    <source>
        <dbReference type="ARBA" id="ARBA00004196"/>
    </source>
</evidence>
<gene>
    <name evidence="7" type="ordered locus">WS0279</name>
</gene>
<dbReference type="PANTHER" id="PTHR35936">
    <property type="entry name" value="MEMBRANE-BOUND LYTIC MUREIN TRANSGLYCOSYLASE F"/>
    <property type="match status" value="1"/>
</dbReference>
<protein>
    <submittedName>
        <fullName evidence="7">BINDING COMPONENT OF ABC TRANSPORTER</fullName>
    </submittedName>
</protein>
<dbReference type="InterPro" id="IPR001638">
    <property type="entry name" value="Solute-binding_3/MltF_N"/>
</dbReference>
<evidence type="ECO:0000313" key="7">
    <source>
        <dbReference type="EMBL" id="CAE09431.1"/>
    </source>
</evidence>
<evidence type="ECO:0007829" key="9">
    <source>
        <dbReference type="PDB" id="3K4U"/>
    </source>
</evidence>
<dbReference type="SMART" id="SM00062">
    <property type="entry name" value="PBPb"/>
    <property type="match status" value="1"/>
</dbReference>
<keyword evidence="8" id="KW-1185">Reference proteome</keyword>
<comment type="similarity">
    <text evidence="2 4">Belongs to the bacterial solute-binding protein 3 family.</text>
</comment>
<dbReference type="InterPro" id="IPR018313">
    <property type="entry name" value="SBP_3_CS"/>
</dbReference>
<dbReference type="GO" id="GO:0030313">
    <property type="term" value="C:cell envelope"/>
    <property type="evidence" value="ECO:0007669"/>
    <property type="project" value="UniProtKB-SubCell"/>
</dbReference>
<evidence type="ECO:0000256" key="4">
    <source>
        <dbReference type="RuleBase" id="RU003744"/>
    </source>
</evidence>
<evidence type="ECO:0000259" key="6">
    <source>
        <dbReference type="SMART" id="SM00079"/>
    </source>
</evidence>
<evidence type="ECO:0000256" key="2">
    <source>
        <dbReference type="ARBA" id="ARBA00010333"/>
    </source>
</evidence>
<evidence type="ECO:0000313" key="8">
    <source>
        <dbReference type="Proteomes" id="UP000000422"/>
    </source>
</evidence>
<dbReference type="PDBsum" id="3K4U"/>
<dbReference type="SMR" id="Q7MAG0"/>
<dbReference type="GO" id="GO:0015276">
    <property type="term" value="F:ligand-gated monoatomic ion channel activity"/>
    <property type="evidence" value="ECO:0007669"/>
    <property type="project" value="InterPro"/>
</dbReference>
<dbReference type="Pfam" id="PF00497">
    <property type="entry name" value="SBP_bac_3"/>
    <property type="match status" value="1"/>
</dbReference>
<evidence type="ECO:0000259" key="5">
    <source>
        <dbReference type="SMART" id="SM00062"/>
    </source>
</evidence>
<dbReference type="EvolutionaryTrace" id="Q7MAG0"/>
<keyword evidence="9" id="KW-0002">3D-structure</keyword>
<dbReference type="KEGG" id="wsu:WS0279"/>
<dbReference type="eggNOG" id="COG0834">
    <property type="taxonomic scope" value="Bacteria"/>
</dbReference>
<dbReference type="CDD" id="cd13629">
    <property type="entry name" value="PBP2_Dsm1740"/>
    <property type="match status" value="1"/>
</dbReference>
<dbReference type="EMBL" id="BX571657">
    <property type="protein sequence ID" value="CAE09431.1"/>
    <property type="molecule type" value="Genomic_DNA"/>
</dbReference>
<reference evidence="7 8" key="1">
    <citation type="journal article" date="2003" name="Proc. Natl. Acad. Sci. U.S.A.">
        <title>Complete genome sequence and analysis of Wolinella succinogenes.</title>
        <authorList>
            <person name="Baar C."/>
            <person name="Eppinger M."/>
            <person name="Raddatz G."/>
            <person name="Simon JM."/>
            <person name="Lanz C."/>
            <person name="Klimmek O."/>
            <person name="Nandakumar R."/>
            <person name="Gross R."/>
            <person name="Rosinus A."/>
            <person name="Keller H."/>
            <person name="Jagtap P."/>
            <person name="Linke B."/>
            <person name="Meyer F."/>
            <person name="Lederer H."/>
            <person name="Schuster S.C."/>
        </authorList>
    </citation>
    <scope>NUCLEOTIDE SEQUENCE [LARGE SCALE GENOMIC DNA]</scope>
    <source>
        <strain evidence="8">ATCC 29543 / DSM 1740 / CCUG 13145 / JCM 31913 / LMG 7466 / NCTC 11488 / FDC 602W</strain>
    </source>
</reference>
<sequence length="267" mass="30360">MKKIWLGILISVCTLLGADMSLWQKSTLNEIIKRGELRVGLEPGYLPFEMKDKKGNVIGFDVDLAREMAKAMGVKLKLVPTSWDGLIPGLVTEKFDIIISGMTISQERNLRVNFVEPYIVVGQSLLVKKGLEKGVKSYKDLDKPELTLVTKFGVSAEYAAKRLFKNAKLKTYDTEAEAVQEVLNGKADMFIFDLPFNVAFMAQKGQGYLVHLDTSLTYEPLGWAIKKGDPDFLNWLNHFLAQIKHDGSYDELYERWFVDTKWLEKIQ</sequence>
<dbReference type="HOGENOM" id="CLU_019602_18_2_7"/>
<feature type="domain" description="Solute-binding protein family 3/N-terminal" evidence="5">
    <location>
        <begin position="36"/>
        <end position="259"/>
    </location>
</feature>
<dbReference type="SUPFAM" id="SSF53850">
    <property type="entry name" value="Periplasmic binding protein-like II"/>
    <property type="match status" value="1"/>
</dbReference>
<dbReference type="AlphaFoldDB" id="Q7MAG0"/>
<feature type="domain" description="Ionotropic glutamate receptor C-terminal" evidence="6">
    <location>
        <begin position="36"/>
        <end position="259"/>
    </location>
</feature>
<dbReference type="RefSeq" id="WP_011138232.1">
    <property type="nucleotide sequence ID" value="NC_005090.1"/>
</dbReference>
<proteinExistence type="evidence at protein level"/>
<organism evidence="8">
    <name type="scientific">Wolinella succinogenes (strain ATCC 29543 / DSM 1740 / CCUG 13145 / JCM 31913 / LMG 7466 / NCTC 11488 / FDC 602W)</name>
    <name type="common">Vibrio succinogenes</name>
    <dbReference type="NCBI Taxonomy" id="273121"/>
    <lineage>
        <taxon>Bacteria</taxon>
        <taxon>Pseudomonadati</taxon>
        <taxon>Campylobacterota</taxon>
        <taxon>Epsilonproteobacteria</taxon>
        <taxon>Campylobacterales</taxon>
        <taxon>Helicobacteraceae</taxon>
        <taxon>Wolinella</taxon>
    </lineage>
</organism>
<keyword evidence="3" id="KW-0732">Signal</keyword>
<evidence type="ECO:0000256" key="3">
    <source>
        <dbReference type="ARBA" id="ARBA00022729"/>
    </source>
</evidence>
<dbReference type="STRING" id="273121.WS0279"/>
<dbReference type="PROSITE" id="PS01039">
    <property type="entry name" value="SBP_BACTERIAL_3"/>
    <property type="match status" value="1"/>
</dbReference>
<dbReference type="Proteomes" id="UP000000422">
    <property type="component" value="Chromosome"/>
</dbReference>
<comment type="subcellular location">
    <subcellularLocation>
        <location evidence="1">Cell envelope</location>
    </subcellularLocation>
</comment>
<dbReference type="Gene3D" id="3.40.190.10">
    <property type="entry name" value="Periplasmic binding protein-like II"/>
    <property type="match status" value="2"/>
</dbReference>
<name>Q7MAG0_WOLSU</name>
<dbReference type="SMART" id="SM00079">
    <property type="entry name" value="PBPe"/>
    <property type="match status" value="1"/>
</dbReference>